<organism evidence="6 7">
    <name type="scientific">Pelagimonas varians</name>
    <dbReference type="NCBI Taxonomy" id="696760"/>
    <lineage>
        <taxon>Bacteria</taxon>
        <taxon>Pseudomonadati</taxon>
        <taxon>Pseudomonadota</taxon>
        <taxon>Alphaproteobacteria</taxon>
        <taxon>Rhodobacterales</taxon>
        <taxon>Roseobacteraceae</taxon>
        <taxon>Pelagimonas</taxon>
    </lineage>
</organism>
<dbReference type="InterPro" id="IPR036388">
    <property type="entry name" value="WH-like_DNA-bd_sf"/>
</dbReference>
<dbReference type="AlphaFoldDB" id="A0A238L4N6"/>
<keyword evidence="3" id="KW-0238">DNA-binding</keyword>
<dbReference type="InterPro" id="IPR036390">
    <property type="entry name" value="WH_DNA-bd_sf"/>
</dbReference>
<feature type="domain" description="HTH lysR-type" evidence="5">
    <location>
        <begin position="10"/>
        <end position="67"/>
    </location>
</feature>
<proteinExistence type="inferred from homology"/>
<dbReference type="PROSITE" id="PS50931">
    <property type="entry name" value="HTH_LYSR"/>
    <property type="match status" value="1"/>
</dbReference>
<name>A0A238L4N6_9RHOB</name>
<dbReference type="SUPFAM" id="SSF53850">
    <property type="entry name" value="Periplasmic binding protein-like II"/>
    <property type="match status" value="1"/>
</dbReference>
<reference evidence="6 7" key="1">
    <citation type="submission" date="2017-05" db="EMBL/GenBank/DDBJ databases">
        <authorList>
            <person name="Song R."/>
            <person name="Chenine A.L."/>
            <person name="Ruprecht R.M."/>
        </authorList>
    </citation>
    <scope>NUCLEOTIDE SEQUENCE [LARGE SCALE GENOMIC DNA]</scope>
    <source>
        <strain evidence="6 7">CECT 8663</strain>
    </source>
</reference>
<keyword evidence="2" id="KW-0805">Transcription regulation</keyword>
<dbReference type="Pfam" id="PF00126">
    <property type="entry name" value="HTH_1"/>
    <property type="match status" value="1"/>
</dbReference>
<dbReference type="PANTHER" id="PTHR30126">
    <property type="entry name" value="HTH-TYPE TRANSCRIPTIONAL REGULATOR"/>
    <property type="match status" value="1"/>
</dbReference>
<evidence type="ECO:0000259" key="5">
    <source>
        <dbReference type="PROSITE" id="PS50931"/>
    </source>
</evidence>
<dbReference type="InterPro" id="IPR005119">
    <property type="entry name" value="LysR_subst-bd"/>
</dbReference>
<dbReference type="Proteomes" id="UP000220836">
    <property type="component" value="Unassembled WGS sequence"/>
</dbReference>
<dbReference type="PANTHER" id="PTHR30126:SF21">
    <property type="entry name" value="TRANSCRIPTIONAL REGULATOR-RELATED"/>
    <property type="match status" value="1"/>
</dbReference>
<dbReference type="EMBL" id="FXYH01000025">
    <property type="protein sequence ID" value="SMX49989.1"/>
    <property type="molecule type" value="Genomic_DNA"/>
</dbReference>
<dbReference type="PRINTS" id="PR00039">
    <property type="entry name" value="HTHLYSR"/>
</dbReference>
<dbReference type="FunFam" id="1.10.10.10:FF:000001">
    <property type="entry name" value="LysR family transcriptional regulator"/>
    <property type="match status" value="1"/>
</dbReference>
<comment type="similarity">
    <text evidence="1">Belongs to the LysR transcriptional regulatory family.</text>
</comment>
<keyword evidence="4" id="KW-0804">Transcription</keyword>
<dbReference type="Pfam" id="PF03466">
    <property type="entry name" value="LysR_substrate"/>
    <property type="match status" value="1"/>
</dbReference>
<evidence type="ECO:0000256" key="1">
    <source>
        <dbReference type="ARBA" id="ARBA00009437"/>
    </source>
</evidence>
<evidence type="ECO:0000313" key="7">
    <source>
        <dbReference type="Proteomes" id="UP000220836"/>
    </source>
</evidence>
<accession>A0A238L4N6</accession>
<evidence type="ECO:0000313" key="6">
    <source>
        <dbReference type="EMBL" id="SMX49989.1"/>
    </source>
</evidence>
<dbReference type="SUPFAM" id="SSF46785">
    <property type="entry name" value="Winged helix' DNA-binding domain"/>
    <property type="match status" value="1"/>
</dbReference>
<evidence type="ECO:0000256" key="3">
    <source>
        <dbReference type="ARBA" id="ARBA00023125"/>
    </source>
</evidence>
<dbReference type="InterPro" id="IPR000847">
    <property type="entry name" value="LysR_HTH_N"/>
</dbReference>
<evidence type="ECO:0000256" key="2">
    <source>
        <dbReference type="ARBA" id="ARBA00023015"/>
    </source>
</evidence>
<dbReference type="Gene3D" id="3.40.190.10">
    <property type="entry name" value="Periplasmic binding protein-like II"/>
    <property type="match status" value="1"/>
</dbReference>
<keyword evidence="7" id="KW-1185">Reference proteome</keyword>
<sequence length="327" mass="37178">MDELCYGSCMDITLIRTFVEVAAHGSFAAAAERLFVTQSAVSLRIQRLESDLGRPLFQRSKAGAELTAAGKEFERFAFGHIKLWEEAKQQIAIPEGFTKSLVIGAEHSLWPRMGFRWIDRMRRKLPDLSIRTEVGAPSTLTRFLIEGVVQSILIYTPQLRPGFQLERVMDDELVMVASWRDPQLNHINGRYLFVDWGPEFVQAHAMHLPGLTNPGLTFALGAMTVEYLLTRKYAAYVPARYIEHFLDDEQLFLVPGAPRFPYPMFHVWRDDIEDETIAVARNALNRVAYELEIQQDRVIDQLADISNEDEVHVLGEMPERGAGNDLG</sequence>
<evidence type="ECO:0000256" key="4">
    <source>
        <dbReference type="ARBA" id="ARBA00023163"/>
    </source>
</evidence>
<dbReference type="Gene3D" id="1.10.10.10">
    <property type="entry name" value="Winged helix-like DNA-binding domain superfamily/Winged helix DNA-binding domain"/>
    <property type="match status" value="1"/>
</dbReference>
<dbReference type="GO" id="GO:0003700">
    <property type="term" value="F:DNA-binding transcription factor activity"/>
    <property type="evidence" value="ECO:0007669"/>
    <property type="project" value="InterPro"/>
</dbReference>
<dbReference type="GO" id="GO:0000976">
    <property type="term" value="F:transcription cis-regulatory region binding"/>
    <property type="evidence" value="ECO:0007669"/>
    <property type="project" value="TreeGrafter"/>
</dbReference>
<gene>
    <name evidence="6" type="primary">yofA</name>
    <name evidence="6" type="ORF">PEV8663_04435</name>
</gene>
<protein>
    <submittedName>
        <fullName evidence="6">HTH-type transcriptional regulator YofA</fullName>
    </submittedName>
</protein>